<keyword evidence="3" id="KW-0479">Metal-binding</keyword>
<evidence type="ECO:0000256" key="4">
    <source>
        <dbReference type="ARBA" id="ARBA00022741"/>
    </source>
</evidence>
<dbReference type="InterPro" id="IPR025877">
    <property type="entry name" value="MobA-like_NTP_Trfase"/>
</dbReference>
<dbReference type="EMBL" id="PGEZ01000001">
    <property type="protein sequence ID" value="PJJ57513.1"/>
    <property type="molecule type" value="Genomic_DNA"/>
</dbReference>
<evidence type="ECO:0000313" key="9">
    <source>
        <dbReference type="EMBL" id="PJJ57513.1"/>
    </source>
</evidence>
<dbReference type="InterPro" id="IPR029044">
    <property type="entry name" value="Nucleotide-diphossugar_trans"/>
</dbReference>
<evidence type="ECO:0000256" key="6">
    <source>
        <dbReference type="ARBA" id="ARBA00023134"/>
    </source>
</evidence>
<proteinExistence type="predicted"/>
<keyword evidence="7" id="KW-0501">Molybdenum cofactor biosynthesis</keyword>
<sequence>MTETSGYDAVVLAGGRASRFGGDKLAVTVDGATLLDRVLTATAGADRTVVVGPARRTVRPVRWTREHPAGSGPAQAVAAALRLLPGPVDRLVVVVAGDLPYVDGGTVARLHRGLATRSSADGALLIDDVGRLQLLCGLWRRAGLDRALGRRRDWSDASVRSLLGELEAVEVPARAGETHDVDTPEDVPSGP</sequence>
<evidence type="ECO:0000256" key="7">
    <source>
        <dbReference type="ARBA" id="ARBA00023150"/>
    </source>
</evidence>
<evidence type="ECO:0000259" key="8">
    <source>
        <dbReference type="Pfam" id="PF12804"/>
    </source>
</evidence>
<feature type="domain" description="MobA-like NTP transferase" evidence="8">
    <location>
        <begin position="9"/>
        <end position="167"/>
    </location>
</feature>
<keyword evidence="4" id="KW-0547">Nucleotide-binding</keyword>
<dbReference type="CDD" id="cd02503">
    <property type="entry name" value="MobA"/>
    <property type="match status" value="1"/>
</dbReference>
<organism evidence="9 10">
    <name type="scientific">Mumia flava</name>
    <dbReference type="NCBI Taxonomy" id="1348852"/>
    <lineage>
        <taxon>Bacteria</taxon>
        <taxon>Bacillati</taxon>
        <taxon>Actinomycetota</taxon>
        <taxon>Actinomycetes</taxon>
        <taxon>Propionibacteriales</taxon>
        <taxon>Nocardioidaceae</taxon>
        <taxon>Mumia</taxon>
    </lineage>
</organism>
<keyword evidence="10" id="KW-1185">Reference proteome</keyword>
<dbReference type="GO" id="GO:0006777">
    <property type="term" value="P:Mo-molybdopterin cofactor biosynthetic process"/>
    <property type="evidence" value="ECO:0007669"/>
    <property type="project" value="UniProtKB-KW"/>
</dbReference>
<dbReference type="AlphaFoldDB" id="A0A0B2B7B3"/>
<dbReference type="Pfam" id="PF12804">
    <property type="entry name" value="NTP_transf_3"/>
    <property type="match status" value="1"/>
</dbReference>
<dbReference type="SUPFAM" id="SSF53448">
    <property type="entry name" value="Nucleotide-diphospho-sugar transferases"/>
    <property type="match status" value="1"/>
</dbReference>
<evidence type="ECO:0000313" key="10">
    <source>
        <dbReference type="Proteomes" id="UP000230842"/>
    </source>
</evidence>
<reference evidence="9 10" key="1">
    <citation type="submission" date="2017-11" db="EMBL/GenBank/DDBJ databases">
        <title>Genomic Encyclopedia of Archaeal and Bacterial Type Strains, Phase II (KMG-II): From Individual Species to Whole Genera.</title>
        <authorList>
            <person name="Goeker M."/>
        </authorList>
    </citation>
    <scope>NUCLEOTIDE SEQUENCE [LARGE SCALE GENOMIC DNA]</scope>
    <source>
        <strain evidence="9 10">DSM 27763</strain>
    </source>
</reference>
<evidence type="ECO:0000256" key="5">
    <source>
        <dbReference type="ARBA" id="ARBA00022842"/>
    </source>
</evidence>
<keyword evidence="5" id="KW-0460">Magnesium</keyword>
<dbReference type="GO" id="GO:0016779">
    <property type="term" value="F:nucleotidyltransferase activity"/>
    <property type="evidence" value="ECO:0007669"/>
    <property type="project" value="TreeGrafter"/>
</dbReference>
<dbReference type="InterPro" id="IPR013482">
    <property type="entry name" value="Molybde_CF_guanTrfase"/>
</dbReference>
<dbReference type="Proteomes" id="UP000230842">
    <property type="component" value="Unassembled WGS sequence"/>
</dbReference>
<dbReference type="GO" id="GO:0046872">
    <property type="term" value="F:metal ion binding"/>
    <property type="evidence" value="ECO:0007669"/>
    <property type="project" value="UniProtKB-KW"/>
</dbReference>
<protein>
    <submittedName>
        <fullName evidence="9">Molybdopterin-guanine dinucleotide biosynthesis protein A</fullName>
    </submittedName>
</protein>
<dbReference type="Gene3D" id="3.90.550.10">
    <property type="entry name" value="Spore Coat Polysaccharide Biosynthesis Protein SpsA, Chain A"/>
    <property type="match status" value="1"/>
</dbReference>
<gene>
    <name evidence="9" type="ORF">CLV56_1746</name>
</gene>
<keyword evidence="1" id="KW-0963">Cytoplasm</keyword>
<dbReference type="RefSeq" id="WP_039359229.1">
    <property type="nucleotide sequence ID" value="NZ_PGEZ01000001.1"/>
</dbReference>
<dbReference type="PANTHER" id="PTHR19136">
    <property type="entry name" value="MOLYBDENUM COFACTOR GUANYLYLTRANSFERASE"/>
    <property type="match status" value="1"/>
</dbReference>
<keyword evidence="6" id="KW-0342">GTP-binding</keyword>
<evidence type="ECO:0000256" key="3">
    <source>
        <dbReference type="ARBA" id="ARBA00022723"/>
    </source>
</evidence>
<comment type="caution">
    <text evidence="9">The sequence shown here is derived from an EMBL/GenBank/DDBJ whole genome shotgun (WGS) entry which is preliminary data.</text>
</comment>
<evidence type="ECO:0000256" key="1">
    <source>
        <dbReference type="ARBA" id="ARBA00022490"/>
    </source>
</evidence>
<dbReference type="PANTHER" id="PTHR19136:SF81">
    <property type="entry name" value="MOLYBDENUM COFACTOR GUANYLYLTRANSFERASE"/>
    <property type="match status" value="1"/>
</dbReference>
<dbReference type="GO" id="GO:0005525">
    <property type="term" value="F:GTP binding"/>
    <property type="evidence" value="ECO:0007669"/>
    <property type="project" value="UniProtKB-KW"/>
</dbReference>
<evidence type="ECO:0000256" key="2">
    <source>
        <dbReference type="ARBA" id="ARBA00022679"/>
    </source>
</evidence>
<accession>A0A0B2B7B3</accession>
<keyword evidence="2" id="KW-0808">Transferase</keyword>
<name>A0A0B2B7B3_9ACTN</name>
<dbReference type="OrthoDB" id="4408226at2"/>